<proteinExistence type="predicted"/>
<gene>
    <name evidence="1" type="ORF">VSDG_02066</name>
</gene>
<dbReference type="EMBL" id="LJZO01000006">
    <property type="protein sequence ID" value="ROW01627.1"/>
    <property type="molecule type" value="Genomic_DNA"/>
</dbReference>
<name>A0A423WDW9_CYTCH</name>
<keyword evidence="2" id="KW-1185">Reference proteome</keyword>
<reference evidence="1 2" key="1">
    <citation type="submission" date="2015-09" db="EMBL/GenBank/DDBJ databases">
        <title>Host preference determinants of Valsa canker pathogens revealed by comparative genomics.</title>
        <authorList>
            <person name="Yin Z."/>
            <person name="Huang L."/>
        </authorList>
    </citation>
    <scope>NUCLEOTIDE SEQUENCE [LARGE SCALE GENOMIC DNA]</scope>
    <source>
        <strain evidence="1 2">YSFL</strain>
    </source>
</reference>
<comment type="caution">
    <text evidence="1">The sequence shown here is derived from an EMBL/GenBank/DDBJ whole genome shotgun (WGS) entry which is preliminary data.</text>
</comment>
<organism evidence="1 2">
    <name type="scientific">Cytospora chrysosperma</name>
    <name type="common">Cytospora canker fungus</name>
    <name type="synonym">Sphaeria chrysosperma</name>
    <dbReference type="NCBI Taxonomy" id="252740"/>
    <lineage>
        <taxon>Eukaryota</taxon>
        <taxon>Fungi</taxon>
        <taxon>Dikarya</taxon>
        <taxon>Ascomycota</taxon>
        <taxon>Pezizomycotina</taxon>
        <taxon>Sordariomycetes</taxon>
        <taxon>Sordariomycetidae</taxon>
        <taxon>Diaporthales</taxon>
        <taxon>Cytosporaceae</taxon>
        <taxon>Cytospora</taxon>
    </lineage>
</organism>
<dbReference type="AlphaFoldDB" id="A0A423WDW9"/>
<dbReference type="Proteomes" id="UP000284375">
    <property type="component" value="Unassembled WGS sequence"/>
</dbReference>
<protein>
    <submittedName>
        <fullName evidence="1">Uncharacterized protein</fullName>
    </submittedName>
</protein>
<accession>A0A423WDW9</accession>
<sequence>MSGEEANASCNRVAPFYILRSDNNHVEADMEIWAETFLMHLHHYLYRKWFRPYRSEIEYGQFLARLILTKPTCLPEETCSQPIVDLVRAQSSSLCARVDSAHDAALEDPRVRNQQFFIRQPLFGAVAIAIRAKQFPQEVSDLGSLFALIVRTGVEDGLSAPISLDSISEDSRVAVLSGSDGEISAVETSLDTAVSFLMDLEQREIAAFGLRPDPVESTRNLNCGDS</sequence>
<dbReference type="OrthoDB" id="3513679at2759"/>
<evidence type="ECO:0000313" key="2">
    <source>
        <dbReference type="Proteomes" id="UP000284375"/>
    </source>
</evidence>
<evidence type="ECO:0000313" key="1">
    <source>
        <dbReference type="EMBL" id="ROW01627.1"/>
    </source>
</evidence>